<evidence type="ECO:0000313" key="4">
    <source>
        <dbReference type="Proteomes" id="UP000215224"/>
    </source>
</evidence>
<organism evidence="3 4">
    <name type="scientific">Sutcliffiella cohnii</name>
    <dbReference type="NCBI Taxonomy" id="33932"/>
    <lineage>
        <taxon>Bacteria</taxon>
        <taxon>Bacillati</taxon>
        <taxon>Bacillota</taxon>
        <taxon>Bacilli</taxon>
        <taxon>Bacillales</taxon>
        <taxon>Bacillaceae</taxon>
        <taxon>Sutcliffiella</taxon>
    </lineage>
</organism>
<keyword evidence="1" id="KW-0812">Transmembrane</keyword>
<dbReference type="KEGG" id="bcoh:BC6307_05195"/>
<proteinExistence type="predicted"/>
<sequence length="230" mass="27004">MKRFIRIFLITTSIIGISFIVFGYTLFNGLPWKKHTVASELEAYVEEKYDIEVKVKEKTYNFKDGNYGIIASLQNQPNITFRAEKLSSRKDVIFDYYPEAIWVEEINSELAPILNENYPKDFIFIDAVYGSGQEMNMKKQIVSYKVVPHPFFVHINVDEPISEEHINNYYEIVKFLQVRKISNIELSMGFSTEEMKDSSQKPTFTTIRIEAHNINSIQKKEDVYNFIETY</sequence>
<keyword evidence="1" id="KW-0472">Membrane</keyword>
<dbReference type="STRING" id="1314751.GCA_001591425_00693"/>
<dbReference type="Pfam" id="PF25425">
    <property type="entry name" value="YfjL_N"/>
    <property type="match status" value="1"/>
</dbReference>
<accession>A0A223KMP4</accession>
<evidence type="ECO:0000259" key="2">
    <source>
        <dbReference type="Pfam" id="PF25425"/>
    </source>
</evidence>
<protein>
    <recommendedName>
        <fullName evidence="2">YfjL-like N-terminal domain-containing protein</fullName>
    </recommendedName>
</protein>
<dbReference type="EMBL" id="CP018866">
    <property type="protein sequence ID" value="AST90719.1"/>
    <property type="molecule type" value="Genomic_DNA"/>
</dbReference>
<evidence type="ECO:0000256" key="1">
    <source>
        <dbReference type="SAM" id="Phobius"/>
    </source>
</evidence>
<keyword evidence="4" id="KW-1185">Reference proteome</keyword>
<dbReference type="AlphaFoldDB" id="A0A223KMP4"/>
<evidence type="ECO:0000313" key="3">
    <source>
        <dbReference type="EMBL" id="AST90719.1"/>
    </source>
</evidence>
<name>A0A223KMP4_9BACI</name>
<keyword evidence="1" id="KW-1133">Transmembrane helix</keyword>
<gene>
    <name evidence="3" type="ORF">BC6307_05195</name>
</gene>
<dbReference type="InterPro" id="IPR057359">
    <property type="entry name" value="YfjL_N"/>
</dbReference>
<dbReference type="Proteomes" id="UP000215224">
    <property type="component" value="Chromosome"/>
</dbReference>
<reference evidence="3 4" key="1">
    <citation type="submission" date="2016-12" db="EMBL/GenBank/DDBJ databases">
        <title>The whole genome sequencing and assembly of Bacillus cohnii DSM 6307T strain.</title>
        <authorList>
            <person name="Lee Y.-J."/>
            <person name="Yi H."/>
            <person name="Bahn Y.-S."/>
            <person name="Kim J.F."/>
            <person name="Lee D.-W."/>
        </authorList>
    </citation>
    <scope>NUCLEOTIDE SEQUENCE [LARGE SCALE GENOMIC DNA]</scope>
    <source>
        <strain evidence="3 4">DSM 6307</strain>
    </source>
</reference>
<dbReference type="RefSeq" id="WP_066412163.1">
    <property type="nucleotide sequence ID" value="NZ_CP018866.1"/>
</dbReference>
<feature type="transmembrane region" description="Helical" evidence="1">
    <location>
        <begin position="7"/>
        <end position="27"/>
    </location>
</feature>
<feature type="domain" description="YfjL-like N-terminal" evidence="2">
    <location>
        <begin position="7"/>
        <end position="71"/>
    </location>
</feature>